<dbReference type="PROSITE" id="PS00875">
    <property type="entry name" value="T2SP_D"/>
    <property type="match status" value="1"/>
</dbReference>
<dbReference type="InterPro" id="IPR004846">
    <property type="entry name" value="T2SS/T3SS_dom"/>
</dbReference>
<comment type="similarity">
    <text evidence="6">Belongs to the bacterial secretin family.</text>
</comment>
<keyword evidence="4" id="KW-0472">Membrane</keyword>
<dbReference type="Proteomes" id="UP000228886">
    <property type="component" value="Unassembled WGS sequence"/>
</dbReference>
<dbReference type="GO" id="GO:0015627">
    <property type="term" value="C:type II protein secretion system complex"/>
    <property type="evidence" value="ECO:0007669"/>
    <property type="project" value="TreeGrafter"/>
</dbReference>
<dbReference type="InterPro" id="IPR038591">
    <property type="entry name" value="NolW-like_sf"/>
</dbReference>
<dbReference type="InterPro" id="IPR050810">
    <property type="entry name" value="Bact_Secretion_Sys_Channel"/>
</dbReference>
<dbReference type="InterPro" id="IPR005644">
    <property type="entry name" value="NolW-like"/>
</dbReference>
<dbReference type="GO" id="GO:0009306">
    <property type="term" value="P:protein secretion"/>
    <property type="evidence" value="ECO:0007669"/>
    <property type="project" value="InterPro"/>
</dbReference>
<dbReference type="PRINTS" id="PR00811">
    <property type="entry name" value="BCTERIALGSPD"/>
</dbReference>
<dbReference type="Gene3D" id="3.30.1370.120">
    <property type="match status" value="2"/>
</dbReference>
<feature type="domain" description="Secretin/TonB short N-terminal" evidence="10">
    <location>
        <begin position="55"/>
        <end position="103"/>
    </location>
</feature>
<dbReference type="PANTHER" id="PTHR30332:SF24">
    <property type="entry name" value="SECRETIN GSPD-RELATED"/>
    <property type="match status" value="1"/>
</dbReference>
<proteinExistence type="inferred from homology"/>
<evidence type="ECO:0000259" key="9">
    <source>
        <dbReference type="Pfam" id="PF03958"/>
    </source>
</evidence>
<dbReference type="InterPro" id="IPR001775">
    <property type="entry name" value="GspD/PilQ"/>
</dbReference>
<dbReference type="InterPro" id="IPR011662">
    <property type="entry name" value="Secretin/TonB_short_N"/>
</dbReference>
<evidence type="ECO:0000256" key="3">
    <source>
        <dbReference type="ARBA" id="ARBA00022729"/>
    </source>
</evidence>
<evidence type="ECO:0000256" key="1">
    <source>
        <dbReference type="ARBA" id="ARBA00004370"/>
    </source>
</evidence>
<organism evidence="11 12">
    <name type="scientific">bacterium (Candidatus Ratteibacteria) CG01_land_8_20_14_3_00_40_19</name>
    <dbReference type="NCBI Taxonomy" id="2014290"/>
    <lineage>
        <taxon>Bacteria</taxon>
        <taxon>Candidatus Ratteibacteria</taxon>
    </lineage>
</organism>
<evidence type="ECO:0000256" key="2">
    <source>
        <dbReference type="ARBA" id="ARBA00022448"/>
    </source>
</evidence>
<accession>A0A2M7E7M4</accession>
<evidence type="ECO:0000259" key="10">
    <source>
        <dbReference type="Pfam" id="PF07660"/>
    </source>
</evidence>
<dbReference type="AlphaFoldDB" id="A0A2M7E7M4"/>
<dbReference type="Pfam" id="PF07660">
    <property type="entry name" value="STN"/>
    <property type="match status" value="1"/>
</dbReference>
<keyword evidence="2 7" id="KW-0813">Transport</keyword>
<gene>
    <name evidence="11" type="ORF">COS11_05925</name>
</gene>
<feature type="domain" description="NolW-like" evidence="9">
    <location>
        <begin position="182"/>
        <end position="245"/>
    </location>
</feature>
<evidence type="ECO:0000256" key="4">
    <source>
        <dbReference type="ARBA" id="ARBA00023136"/>
    </source>
</evidence>
<evidence type="ECO:0000313" key="12">
    <source>
        <dbReference type="Proteomes" id="UP000228886"/>
    </source>
</evidence>
<protein>
    <recommendedName>
        <fullName evidence="13">Secretin/TonB short N-terminal domain-containing protein</fullName>
    </recommendedName>
</protein>
<feature type="domain" description="Type II/III secretion system secretin-like" evidence="8">
    <location>
        <begin position="314"/>
        <end position="475"/>
    </location>
</feature>
<evidence type="ECO:0000313" key="11">
    <source>
        <dbReference type="EMBL" id="PIV63729.1"/>
    </source>
</evidence>
<comment type="subcellular location">
    <subcellularLocation>
        <location evidence="7">Cell outer membrane</location>
    </subcellularLocation>
    <subcellularLocation>
        <location evidence="1">Membrane</location>
    </subcellularLocation>
</comment>
<keyword evidence="3" id="KW-0732">Signal</keyword>
<evidence type="ECO:0008006" key="13">
    <source>
        <dbReference type="Google" id="ProtNLM"/>
    </source>
</evidence>
<name>A0A2M7E7M4_9BACT</name>
<evidence type="ECO:0000256" key="5">
    <source>
        <dbReference type="ARBA" id="ARBA00023237"/>
    </source>
</evidence>
<evidence type="ECO:0000259" key="8">
    <source>
        <dbReference type="Pfam" id="PF00263"/>
    </source>
</evidence>
<evidence type="ECO:0000256" key="6">
    <source>
        <dbReference type="RuleBase" id="RU004003"/>
    </source>
</evidence>
<dbReference type="GO" id="GO:0009279">
    <property type="term" value="C:cell outer membrane"/>
    <property type="evidence" value="ECO:0007669"/>
    <property type="project" value="UniProtKB-SubCell"/>
</dbReference>
<dbReference type="Pfam" id="PF00263">
    <property type="entry name" value="Secretin"/>
    <property type="match status" value="1"/>
</dbReference>
<dbReference type="PANTHER" id="PTHR30332">
    <property type="entry name" value="PROBABLE GENERAL SECRETION PATHWAY PROTEIN D"/>
    <property type="match status" value="1"/>
</dbReference>
<sequence length="483" mass="52363">MIKKIFLSIILLGLFSGITFSQVTKNEGPLIESISFEQTELKDAIDMISSTWGIDIIYDEEIKGKVAPPIKLTNVSCEKALKIILDLSGFAYEWEENLIRVKKKSKALTAAVDEKVITQIYIFKNAKAEEVEKSSSLKELLTGSGKITVDQKLNALSITDIESNVNRVVIFIKRLDEGEKITKVVPLNFAKAADVVSSGILQKLLSEKGEIKTDARTNSLVITDGEANIKEIEEFVKKIDLPTPQVMIEATILETNSNYTKDLGIDWQFQKKLGKGISGISYDAHMALGAGAATGGIFQLGTLAADQFATIIEALETKTDTKILSNPRIATINNQEAIIKVGKSTPVLITTASEGVAFQSVQYIDTGVTLTVTPQITPDDNVTLKIHPVVSDSLGIGPGGAPILATSEATTTVLVKSGQTVVIGGLLKETKPVTITKVPILGDIPIIGWLFRKKTTGTGEEKRDLMIFITPRVVKQLENPPKD</sequence>
<dbReference type="Gene3D" id="3.55.50.30">
    <property type="match status" value="1"/>
</dbReference>
<keyword evidence="5" id="KW-0998">Cell outer membrane</keyword>
<dbReference type="EMBL" id="PETL01000281">
    <property type="protein sequence ID" value="PIV63729.1"/>
    <property type="molecule type" value="Genomic_DNA"/>
</dbReference>
<dbReference type="InterPro" id="IPR004845">
    <property type="entry name" value="T2SS_GspD_CS"/>
</dbReference>
<dbReference type="Pfam" id="PF03958">
    <property type="entry name" value="Secretin_N"/>
    <property type="match status" value="1"/>
</dbReference>
<reference evidence="12" key="1">
    <citation type="submission" date="2017-09" db="EMBL/GenBank/DDBJ databases">
        <title>Depth-based differentiation of microbial function through sediment-hosted aquifers and enrichment of novel symbionts in the deep terrestrial subsurface.</title>
        <authorList>
            <person name="Probst A.J."/>
            <person name="Ladd B."/>
            <person name="Jarett J.K."/>
            <person name="Geller-Mcgrath D.E."/>
            <person name="Sieber C.M.K."/>
            <person name="Emerson J.B."/>
            <person name="Anantharaman K."/>
            <person name="Thomas B.C."/>
            <person name="Malmstrom R."/>
            <person name="Stieglmeier M."/>
            <person name="Klingl A."/>
            <person name="Woyke T."/>
            <person name="Ryan C.M."/>
            <person name="Banfield J.F."/>
        </authorList>
    </citation>
    <scope>NUCLEOTIDE SEQUENCE [LARGE SCALE GENOMIC DNA]</scope>
</reference>
<comment type="caution">
    <text evidence="11">The sequence shown here is derived from an EMBL/GenBank/DDBJ whole genome shotgun (WGS) entry which is preliminary data.</text>
</comment>
<evidence type="ECO:0000256" key="7">
    <source>
        <dbReference type="RuleBase" id="RU004004"/>
    </source>
</evidence>